<dbReference type="AlphaFoldDB" id="A0A7T8ED43"/>
<organism evidence="2">
    <name type="scientific">Shewanella algae</name>
    <dbReference type="NCBI Taxonomy" id="38313"/>
    <lineage>
        <taxon>Bacteria</taxon>
        <taxon>Pseudomonadati</taxon>
        <taxon>Pseudomonadota</taxon>
        <taxon>Gammaproteobacteria</taxon>
        <taxon>Alteromonadales</taxon>
        <taxon>Shewanellaceae</taxon>
        <taxon>Shewanella</taxon>
    </lineage>
</organism>
<feature type="region of interest" description="Disordered" evidence="1">
    <location>
        <begin position="1"/>
        <end position="20"/>
    </location>
</feature>
<evidence type="ECO:0000256" key="1">
    <source>
        <dbReference type="SAM" id="MobiDB-lite"/>
    </source>
</evidence>
<proteinExistence type="predicted"/>
<dbReference type="EMBL" id="CP032664">
    <property type="protein sequence ID" value="QQO84130.1"/>
    <property type="molecule type" value="Genomic_DNA"/>
</dbReference>
<name>A0A7T8ED43_9GAMM</name>
<gene>
    <name evidence="2" type="ORF">D7032_13275</name>
</gene>
<reference evidence="2" key="1">
    <citation type="submission" date="2018-09" db="EMBL/GenBank/DDBJ databases">
        <title>Genome sequencing and analysis.</title>
        <authorList>
            <person name="Huang Y.-T."/>
        </authorList>
    </citation>
    <scope>NUCLEOTIDE SEQUENCE</scope>
    <source>
        <strain evidence="2">HIDE</strain>
    </source>
</reference>
<protein>
    <submittedName>
        <fullName evidence="2">DUF2635 domain-containing protein</fullName>
    </submittedName>
</protein>
<sequence length="60" mass="6625">MLINVKPANKSVPVRKPDGSYLAEEGENVTRSSFWVRRLKDGDVVQQKATAKPKAKAKGE</sequence>
<dbReference type="Pfam" id="PF10948">
    <property type="entry name" value="DUF2635"/>
    <property type="match status" value="1"/>
</dbReference>
<dbReference type="RefSeq" id="WP_397608965.1">
    <property type="nucleotide sequence ID" value="NZ_CP032664.1"/>
</dbReference>
<evidence type="ECO:0000313" key="2">
    <source>
        <dbReference type="EMBL" id="QQO84130.1"/>
    </source>
</evidence>
<dbReference type="InterPro" id="IPR024400">
    <property type="entry name" value="DUF2635"/>
</dbReference>
<accession>A0A7T8ED43</accession>